<dbReference type="InterPro" id="IPR006615">
    <property type="entry name" value="Pept_C19_DUSP"/>
</dbReference>
<dbReference type="SUPFAM" id="SSF143791">
    <property type="entry name" value="DUSP-like"/>
    <property type="match status" value="1"/>
</dbReference>
<dbReference type="EMBL" id="CAJOBR010034910">
    <property type="protein sequence ID" value="CAF5008708.1"/>
    <property type="molecule type" value="Genomic_DNA"/>
</dbReference>
<dbReference type="Gene3D" id="3.30.2230.10">
    <property type="entry name" value="DUSP-like"/>
    <property type="match status" value="1"/>
</dbReference>
<feature type="non-terminal residue" evidence="2">
    <location>
        <position position="1"/>
    </location>
</feature>
<feature type="domain" description="DUSP" evidence="1">
    <location>
        <begin position="24"/>
        <end position="93"/>
    </location>
</feature>
<dbReference type="Pfam" id="PF06337">
    <property type="entry name" value="DUSP"/>
    <property type="match status" value="1"/>
</dbReference>
<protein>
    <recommendedName>
        <fullName evidence="1">DUSP domain-containing protein</fullName>
    </recommendedName>
</protein>
<dbReference type="AlphaFoldDB" id="A0A822AQ76"/>
<evidence type="ECO:0000313" key="2">
    <source>
        <dbReference type="EMBL" id="CAF5008708.1"/>
    </source>
</evidence>
<organism evidence="2 3">
    <name type="scientific">Rotaria socialis</name>
    <dbReference type="NCBI Taxonomy" id="392032"/>
    <lineage>
        <taxon>Eukaryota</taxon>
        <taxon>Metazoa</taxon>
        <taxon>Spiralia</taxon>
        <taxon>Gnathifera</taxon>
        <taxon>Rotifera</taxon>
        <taxon>Eurotatoria</taxon>
        <taxon>Bdelloidea</taxon>
        <taxon>Philodinida</taxon>
        <taxon>Philodinidae</taxon>
        <taxon>Rotaria</taxon>
    </lineage>
</organism>
<dbReference type="GO" id="GO:0004843">
    <property type="term" value="F:cysteine-type deubiquitinase activity"/>
    <property type="evidence" value="ECO:0007669"/>
    <property type="project" value="InterPro"/>
</dbReference>
<sequence>EPIVTTIQKKNSLTKLNKLTSGPDNKREPGDIDNSLLIDKNSPNTIRVVNDDCVQLKFGLRRHMHFEMVPDLLWLFLRKYYRCNGPGICRKVTYRKKINKPELDLYPLLIKIYRNQNLSSQQMQAIATNNTTPNNNNNSHSMDFVYPLLNYVSASLFSKKK</sequence>
<evidence type="ECO:0000259" key="1">
    <source>
        <dbReference type="Pfam" id="PF06337"/>
    </source>
</evidence>
<dbReference type="InterPro" id="IPR035927">
    <property type="entry name" value="DUSP-like_sf"/>
</dbReference>
<gene>
    <name evidence="2" type="ORF">QYT958_LOCUS38864</name>
</gene>
<name>A0A822AQ76_9BILA</name>
<evidence type="ECO:0000313" key="3">
    <source>
        <dbReference type="Proteomes" id="UP000663848"/>
    </source>
</evidence>
<proteinExistence type="predicted"/>
<reference evidence="2" key="1">
    <citation type="submission" date="2021-02" db="EMBL/GenBank/DDBJ databases">
        <authorList>
            <person name="Nowell W R."/>
        </authorList>
    </citation>
    <scope>NUCLEOTIDE SEQUENCE</scope>
</reference>
<accession>A0A822AQ76</accession>
<dbReference type="Proteomes" id="UP000663848">
    <property type="component" value="Unassembled WGS sequence"/>
</dbReference>
<comment type="caution">
    <text evidence="2">The sequence shown here is derived from an EMBL/GenBank/DDBJ whole genome shotgun (WGS) entry which is preliminary data.</text>
</comment>